<keyword evidence="9 14" id="KW-0233">DNA recombination</keyword>
<organism evidence="18 19">
    <name type="scientific">Besnoitia besnoiti</name>
    <name type="common">Apicomplexan protozoan</name>
    <dbReference type="NCBI Taxonomy" id="94643"/>
    <lineage>
        <taxon>Eukaryota</taxon>
        <taxon>Sar</taxon>
        <taxon>Alveolata</taxon>
        <taxon>Apicomplexa</taxon>
        <taxon>Conoidasida</taxon>
        <taxon>Coccidia</taxon>
        <taxon>Eucoccidiorida</taxon>
        <taxon>Eimeriorina</taxon>
        <taxon>Sarcocystidae</taxon>
        <taxon>Besnoitia</taxon>
    </lineage>
</organism>
<feature type="region of interest" description="Disordered" evidence="16">
    <location>
        <begin position="22"/>
        <end position="299"/>
    </location>
</feature>
<protein>
    <recommendedName>
        <fullName evidence="14">DNA ligase</fullName>
        <ecNumber evidence="14">6.5.1.1</ecNumber>
    </recommendedName>
</protein>
<evidence type="ECO:0000256" key="4">
    <source>
        <dbReference type="ARBA" id="ARBA00022618"/>
    </source>
</evidence>
<dbReference type="EMBL" id="NWUJ01000013">
    <property type="protein sequence ID" value="PFH31808.1"/>
    <property type="molecule type" value="Genomic_DNA"/>
</dbReference>
<evidence type="ECO:0000256" key="12">
    <source>
        <dbReference type="ARBA" id="ARBA00023306"/>
    </source>
</evidence>
<evidence type="ECO:0000256" key="1">
    <source>
        <dbReference type="ARBA" id="ARBA00004123"/>
    </source>
</evidence>
<keyword evidence="4" id="KW-0132">Cell division</keyword>
<keyword evidence="5" id="KW-0235">DNA replication</keyword>
<comment type="subcellular location">
    <subcellularLocation>
        <location evidence="1">Nucleus</location>
    </subcellularLocation>
</comment>
<keyword evidence="7 14" id="KW-0227">DNA damage</keyword>
<comment type="catalytic activity">
    <reaction evidence="13 14">
        <text>ATP + (deoxyribonucleotide)n-3'-hydroxyl + 5'-phospho-(deoxyribonucleotide)m = (deoxyribonucleotide)n+m + AMP + diphosphate.</text>
        <dbReference type="EC" id="6.5.1.1"/>
    </reaction>
</comment>
<dbReference type="PROSITE" id="PS00697">
    <property type="entry name" value="DNA_LIGASE_A1"/>
    <property type="match status" value="1"/>
</dbReference>
<feature type="compositionally biased region" description="Acidic residues" evidence="16">
    <location>
        <begin position="153"/>
        <end position="163"/>
    </location>
</feature>
<accession>A0A2A9LZJ3</accession>
<dbReference type="InterPro" id="IPR050191">
    <property type="entry name" value="ATP-dep_DNA_ligase"/>
</dbReference>
<dbReference type="GO" id="GO:0003677">
    <property type="term" value="F:DNA binding"/>
    <property type="evidence" value="ECO:0007669"/>
    <property type="project" value="InterPro"/>
</dbReference>
<dbReference type="InterPro" id="IPR036599">
    <property type="entry name" value="DNA_ligase_N_sf"/>
</dbReference>
<dbReference type="SUPFAM" id="SSF50249">
    <property type="entry name" value="Nucleic acid-binding proteins"/>
    <property type="match status" value="1"/>
</dbReference>
<evidence type="ECO:0000256" key="15">
    <source>
        <dbReference type="RuleBase" id="RU004196"/>
    </source>
</evidence>
<dbReference type="SUPFAM" id="SSF56091">
    <property type="entry name" value="DNA ligase/mRNA capping enzyme, catalytic domain"/>
    <property type="match status" value="1"/>
</dbReference>
<feature type="region of interest" description="Disordered" evidence="16">
    <location>
        <begin position="989"/>
        <end position="1026"/>
    </location>
</feature>
<evidence type="ECO:0000256" key="11">
    <source>
        <dbReference type="ARBA" id="ARBA00023242"/>
    </source>
</evidence>
<feature type="compositionally biased region" description="Low complexity" evidence="16">
    <location>
        <begin position="26"/>
        <end position="42"/>
    </location>
</feature>
<keyword evidence="19" id="KW-1185">Reference proteome</keyword>
<dbReference type="PANTHER" id="PTHR45674">
    <property type="entry name" value="DNA LIGASE 1/3 FAMILY MEMBER"/>
    <property type="match status" value="1"/>
</dbReference>
<feature type="compositionally biased region" description="Low complexity" evidence="16">
    <location>
        <begin position="97"/>
        <end position="108"/>
    </location>
</feature>
<dbReference type="PANTHER" id="PTHR45674:SF4">
    <property type="entry name" value="DNA LIGASE 1"/>
    <property type="match status" value="1"/>
</dbReference>
<dbReference type="CDD" id="cd07900">
    <property type="entry name" value="Adenylation_DNA_ligase_I_Euk"/>
    <property type="match status" value="1"/>
</dbReference>
<keyword evidence="10 14" id="KW-0234">DNA repair</keyword>
<name>A0A2A9LZJ3_BESBE</name>
<evidence type="ECO:0000256" key="9">
    <source>
        <dbReference type="ARBA" id="ARBA00023172"/>
    </source>
</evidence>
<evidence type="ECO:0000256" key="6">
    <source>
        <dbReference type="ARBA" id="ARBA00022741"/>
    </source>
</evidence>
<dbReference type="GO" id="GO:0006273">
    <property type="term" value="P:lagging strand elongation"/>
    <property type="evidence" value="ECO:0007669"/>
    <property type="project" value="TreeGrafter"/>
</dbReference>
<evidence type="ECO:0000256" key="14">
    <source>
        <dbReference type="RuleBase" id="RU000617"/>
    </source>
</evidence>
<dbReference type="FunFam" id="3.30.470.30:FF:000002">
    <property type="entry name" value="DNA ligase"/>
    <property type="match status" value="1"/>
</dbReference>
<dbReference type="OrthoDB" id="206088at2759"/>
<dbReference type="GO" id="GO:0005524">
    <property type="term" value="F:ATP binding"/>
    <property type="evidence" value="ECO:0007669"/>
    <property type="project" value="UniProtKB-KW"/>
</dbReference>
<evidence type="ECO:0000313" key="19">
    <source>
        <dbReference type="Proteomes" id="UP000224006"/>
    </source>
</evidence>
<dbReference type="Pfam" id="PF04675">
    <property type="entry name" value="DNA_ligase_A_N"/>
    <property type="match status" value="1"/>
</dbReference>
<dbReference type="PROSITE" id="PS50160">
    <property type="entry name" value="DNA_LIGASE_A3"/>
    <property type="match status" value="1"/>
</dbReference>
<evidence type="ECO:0000256" key="10">
    <source>
        <dbReference type="ARBA" id="ARBA00023204"/>
    </source>
</evidence>
<evidence type="ECO:0000313" key="18">
    <source>
        <dbReference type="EMBL" id="PFH31808.1"/>
    </source>
</evidence>
<dbReference type="Gene3D" id="1.10.3260.10">
    <property type="entry name" value="DNA ligase, ATP-dependent, N-terminal domain"/>
    <property type="match status" value="1"/>
</dbReference>
<dbReference type="InterPro" id="IPR012309">
    <property type="entry name" value="DNA_ligase_ATP-dep_C"/>
</dbReference>
<comment type="caution">
    <text evidence="18">The sequence shown here is derived from an EMBL/GenBank/DDBJ whole genome shotgun (WGS) entry which is preliminary data.</text>
</comment>
<evidence type="ECO:0000256" key="7">
    <source>
        <dbReference type="ARBA" id="ARBA00022763"/>
    </source>
</evidence>
<proteinExistence type="inferred from homology"/>
<feature type="compositionally biased region" description="Basic and acidic residues" evidence="16">
    <location>
        <begin position="110"/>
        <end position="125"/>
    </location>
</feature>
<dbReference type="GO" id="GO:0006281">
    <property type="term" value="P:DNA repair"/>
    <property type="evidence" value="ECO:0007669"/>
    <property type="project" value="UniProtKB-KW"/>
</dbReference>
<dbReference type="AlphaFoldDB" id="A0A2A9LZJ3"/>
<dbReference type="NCBIfam" id="TIGR00574">
    <property type="entry name" value="dnl1"/>
    <property type="match status" value="1"/>
</dbReference>
<dbReference type="STRING" id="94643.A0A2A9LZJ3"/>
<dbReference type="EC" id="6.5.1.1" evidence="14"/>
<dbReference type="Pfam" id="PF04679">
    <property type="entry name" value="DNA_ligase_A_C"/>
    <property type="match status" value="1"/>
</dbReference>
<comment type="similarity">
    <text evidence="2 15">Belongs to the ATP-dependent DNA ligase family.</text>
</comment>
<dbReference type="PROSITE" id="PS00333">
    <property type="entry name" value="DNA_LIGASE_A2"/>
    <property type="match status" value="1"/>
</dbReference>
<dbReference type="GO" id="GO:0006310">
    <property type="term" value="P:DNA recombination"/>
    <property type="evidence" value="ECO:0007669"/>
    <property type="project" value="UniProtKB-KW"/>
</dbReference>
<evidence type="ECO:0000256" key="16">
    <source>
        <dbReference type="SAM" id="MobiDB-lite"/>
    </source>
</evidence>
<keyword evidence="6 14" id="KW-0547">Nucleotide-binding</keyword>
<evidence type="ECO:0000256" key="8">
    <source>
        <dbReference type="ARBA" id="ARBA00022840"/>
    </source>
</evidence>
<feature type="compositionally biased region" description="Acidic residues" evidence="16">
    <location>
        <begin position="1007"/>
        <end position="1026"/>
    </location>
</feature>
<feature type="compositionally biased region" description="Basic and acidic residues" evidence="16">
    <location>
        <begin position="84"/>
        <end position="96"/>
    </location>
</feature>
<sequence>MKLSGGGSGHAMKQTSILSFLGKGGAAAPAPSPALQAAPKQPEAGTASPQLDPAEVSCKKRLLAAPASADVQRKREKKSPLTAEDEKTETSREDATRAATDAAEPADACTEEKSGNAEAPGKAESEANGEAQTESAAKAAAPRGGRLRKPAGDDGEEDSISEAESEHESIESDASEPSSQEGGNVAKVAASSAEGRRALEMLQKKKRSPSAGGKARAETLVSDSEGEGSSSASEESDAEAETRKRSKRPGASVLDLLCKEGRTAKLRPSPSEEAAPSEKKTGTRKKKSDEDEQLKTGTLFATRALGKEPSADLASPLFAPFQVPLESITAKPEANAKKAQDDTPAILFEVLVGAFDKIEQMKASGTGSSKKQTVILTNAFRLLLFYAPKLLHKAIYICLNKVAPDYLGQEVGVGESLILKAMAETYGRTEAHLKKELQHTEDLGRIAEQSSCKTRTLFSPPRLTIDGVFTQLKAISLCAGKDSQLHKRHLLKRLLVGAKGAEPKYIIRFLQQRMRTGASTATVYQALAFASFLTHNARDGRAAVADTRRAEGEAAAAMSAVELEEHLSRTEQSVRRALCEVPNVEVVVSHLLAGATADTLGSLCVVTPGVPLQPMLARPTRGFAEVAERLKDTAFTCEFKYDGERVQIHLMGEAAAAATAPPAAAPGRVSPARVRLFSRNLEEITQKYPDIIEMILGAFKPATRECILDAEVVAFDVEKGAILPFQTLTRRKRKDVSKDGIQVRVALFLFDCMRLNGECLLGQTLEARRAKLREAVDLHASPLVQQATYKDLDSSQDFEDFLNEAIEGNCEGLMVKTLRDNATYEPSKRSLNWLKVKKDYVEGMTDSVDLVPIGAFYGKGKRSGTFGTYLLAVFNPKDETFQTVCKAATGFTEEALQNQHKTLSDHIISHKKPYYDVTSKMEADVWFEACQVWECRAADLSISPVHTAGMGEAASDKGIGLRFPRFLRVRDDKNPEQATTSTQIIDMYLNQFRQNKTGNAKPKPERVEDEEESDEEMEKKEEDEES</sequence>
<gene>
    <name evidence="18" type="ORF">BESB_023000</name>
</gene>
<keyword evidence="8 14" id="KW-0067">ATP-binding</keyword>
<dbReference type="VEuPathDB" id="ToxoDB:BESB_023000"/>
<dbReference type="InterPro" id="IPR012308">
    <property type="entry name" value="DNA_ligase_ATP-dep_N"/>
</dbReference>
<feature type="compositionally biased region" description="Basic and acidic residues" evidence="16">
    <location>
        <begin position="194"/>
        <end position="203"/>
    </location>
</feature>
<reference evidence="18 19" key="1">
    <citation type="submission" date="2017-09" db="EMBL/GenBank/DDBJ databases">
        <title>Genome sequencing of Besnoitia besnoiti strain Bb-Ger1.</title>
        <authorList>
            <person name="Schares G."/>
            <person name="Venepally P."/>
            <person name="Lorenzi H.A."/>
        </authorList>
    </citation>
    <scope>NUCLEOTIDE SEQUENCE [LARGE SCALE GENOMIC DNA]</scope>
    <source>
        <strain evidence="18 19">Bb-Ger1</strain>
    </source>
</reference>
<dbReference type="InterPro" id="IPR012340">
    <property type="entry name" value="NA-bd_OB-fold"/>
</dbReference>
<dbReference type="GO" id="GO:0003910">
    <property type="term" value="F:DNA ligase (ATP) activity"/>
    <property type="evidence" value="ECO:0007669"/>
    <property type="project" value="UniProtKB-EC"/>
</dbReference>
<evidence type="ECO:0000256" key="13">
    <source>
        <dbReference type="ARBA" id="ARBA00034003"/>
    </source>
</evidence>
<feature type="domain" description="ATP-dependent DNA ligase family profile" evidence="17">
    <location>
        <begin position="738"/>
        <end position="875"/>
    </location>
</feature>
<keyword evidence="12" id="KW-0131">Cell cycle</keyword>
<dbReference type="GO" id="GO:0005634">
    <property type="term" value="C:nucleus"/>
    <property type="evidence" value="ECO:0007669"/>
    <property type="project" value="UniProtKB-SubCell"/>
</dbReference>
<dbReference type="Proteomes" id="UP000224006">
    <property type="component" value="Chromosome XII"/>
</dbReference>
<dbReference type="GO" id="GO:0071897">
    <property type="term" value="P:DNA biosynthetic process"/>
    <property type="evidence" value="ECO:0007669"/>
    <property type="project" value="InterPro"/>
</dbReference>
<dbReference type="FunFam" id="2.40.50.140:FF:000062">
    <property type="entry name" value="DNA ligase"/>
    <property type="match status" value="1"/>
</dbReference>
<evidence type="ECO:0000256" key="2">
    <source>
        <dbReference type="ARBA" id="ARBA00007572"/>
    </source>
</evidence>
<dbReference type="GO" id="GO:0051301">
    <property type="term" value="P:cell division"/>
    <property type="evidence" value="ECO:0007669"/>
    <property type="project" value="UniProtKB-KW"/>
</dbReference>
<dbReference type="Gene3D" id="2.40.50.140">
    <property type="entry name" value="Nucleic acid-binding proteins"/>
    <property type="match status" value="1"/>
</dbReference>
<dbReference type="InterPro" id="IPR012310">
    <property type="entry name" value="DNA_ligase_ATP-dep_cent"/>
</dbReference>
<dbReference type="GO" id="GO:0005739">
    <property type="term" value="C:mitochondrion"/>
    <property type="evidence" value="ECO:0007669"/>
    <property type="project" value="TreeGrafter"/>
</dbReference>
<dbReference type="GeneID" id="40307360"/>
<dbReference type="CDD" id="cd07969">
    <property type="entry name" value="OBF_DNA_ligase_I"/>
    <property type="match status" value="1"/>
</dbReference>
<evidence type="ECO:0000259" key="17">
    <source>
        <dbReference type="PROSITE" id="PS50160"/>
    </source>
</evidence>
<dbReference type="RefSeq" id="XP_029215817.1">
    <property type="nucleotide sequence ID" value="XM_029361002.1"/>
</dbReference>
<dbReference type="KEGG" id="bbes:BESB_023000"/>
<dbReference type="InterPro" id="IPR016059">
    <property type="entry name" value="DNA_ligase_ATP-dep_CS"/>
</dbReference>
<dbReference type="SUPFAM" id="SSF117018">
    <property type="entry name" value="ATP-dependent DNA ligase DNA-binding domain"/>
    <property type="match status" value="1"/>
</dbReference>
<evidence type="ECO:0000256" key="5">
    <source>
        <dbReference type="ARBA" id="ARBA00022705"/>
    </source>
</evidence>
<keyword evidence="3 14" id="KW-0436">Ligase</keyword>
<dbReference type="Pfam" id="PF01068">
    <property type="entry name" value="DNA_ligase_A_M"/>
    <property type="match status" value="2"/>
</dbReference>
<evidence type="ECO:0000256" key="3">
    <source>
        <dbReference type="ARBA" id="ARBA00022598"/>
    </source>
</evidence>
<dbReference type="Gene3D" id="3.30.470.30">
    <property type="entry name" value="DNA ligase/mRNA capping enzyme"/>
    <property type="match status" value="1"/>
</dbReference>
<dbReference type="InterPro" id="IPR000977">
    <property type="entry name" value="DNA_ligase_ATP-dep"/>
</dbReference>
<keyword evidence="11" id="KW-0539">Nucleus</keyword>